<evidence type="ECO:0008006" key="3">
    <source>
        <dbReference type="Google" id="ProtNLM"/>
    </source>
</evidence>
<gene>
    <name evidence="1" type="ORF">D7M11_30110</name>
</gene>
<sequence>MKCGLSELVITPPLGSEIPGAGVRRLSTGVKDDLYVKAFVLETERQTMAFVVLDAIDVRRQEVEAIRQRAAGMTGLTPEWIGVSATHAHTSGPTIRTTYVTAQDDAYLQFIVERSADALVMAWNKRQPARIGFALGKEETIAYNRRFRMKDGTVRTNPGVGNPDIVGPTGPIDPDVAVIRIDDANGKPLGIVTNYACHADVVGGLEYNGDFPGELSRSLKRMYGESLVSVFFQGASGNVNHIDVSGRSRFVRETHYIKMGRILAGEVIRQRERAQTADTLPLLADRGFVTMNYRKPTEAEVAKAREVLAAPERYPQTEVRLAEQALELAERADEQAEVEIQAMALDKDTALVALPAEMFVEFGLDVKARSPFAMTIVNELSNGSVSGYVCTPEAYAQGGYENRIRHYSRHEIGAGQLFADKAVELLQQLKRQISAAAEKRSRAAKCKLYAYRRRRYRP</sequence>
<accession>A0A3B0BDE6</accession>
<evidence type="ECO:0000313" key="1">
    <source>
        <dbReference type="EMBL" id="RKN70692.1"/>
    </source>
</evidence>
<dbReference type="Proteomes" id="UP000282311">
    <property type="component" value="Unassembled WGS sequence"/>
</dbReference>
<reference evidence="1 2" key="1">
    <citation type="journal article" date="2007" name="Int. J. Syst. Evol. Microbiol.">
        <title>Paenibacillus ginsengarvi sp. nov., isolated from soil from ginseng cultivation.</title>
        <authorList>
            <person name="Yoon M.H."/>
            <person name="Ten L.N."/>
            <person name="Im W.T."/>
        </authorList>
    </citation>
    <scope>NUCLEOTIDE SEQUENCE [LARGE SCALE GENOMIC DNA]</scope>
    <source>
        <strain evidence="1 2">KCTC 13059</strain>
    </source>
</reference>
<dbReference type="AlphaFoldDB" id="A0A3B0BDE6"/>
<comment type="caution">
    <text evidence="1">The sequence shown here is derived from an EMBL/GenBank/DDBJ whole genome shotgun (WGS) entry which is preliminary data.</text>
</comment>
<proteinExistence type="predicted"/>
<evidence type="ECO:0000313" key="2">
    <source>
        <dbReference type="Proteomes" id="UP000282311"/>
    </source>
</evidence>
<dbReference type="RefSeq" id="WP_120750979.1">
    <property type="nucleotide sequence ID" value="NZ_RBAH01000030.1"/>
</dbReference>
<keyword evidence="2" id="KW-1185">Reference proteome</keyword>
<protein>
    <recommendedName>
        <fullName evidence="3">Neutral/alkaline non-lysosomal ceramidase N-terminal domain-containing protein</fullName>
    </recommendedName>
</protein>
<name>A0A3B0BDE6_9BACL</name>
<organism evidence="1 2">
    <name type="scientific">Paenibacillus ginsengarvi</name>
    <dbReference type="NCBI Taxonomy" id="400777"/>
    <lineage>
        <taxon>Bacteria</taxon>
        <taxon>Bacillati</taxon>
        <taxon>Bacillota</taxon>
        <taxon>Bacilli</taxon>
        <taxon>Bacillales</taxon>
        <taxon>Paenibacillaceae</taxon>
        <taxon>Paenibacillus</taxon>
    </lineage>
</organism>
<dbReference type="OrthoDB" id="337762at2"/>
<dbReference type="EMBL" id="RBAH01000030">
    <property type="protein sequence ID" value="RKN70692.1"/>
    <property type="molecule type" value="Genomic_DNA"/>
</dbReference>